<gene>
    <name evidence="4" type="ORF">HDA37_002421</name>
</gene>
<dbReference type="GO" id="GO:0016491">
    <property type="term" value="F:oxidoreductase activity"/>
    <property type="evidence" value="ECO:0007669"/>
    <property type="project" value="UniProtKB-KW"/>
</dbReference>
<dbReference type="EMBL" id="JACCCZ010000001">
    <property type="protein sequence ID" value="NYG02136.1"/>
    <property type="molecule type" value="Genomic_DNA"/>
</dbReference>
<dbReference type="InterPro" id="IPR036111">
    <property type="entry name" value="Mal/L-sulfo/L-lacto_DH-like_sf"/>
</dbReference>
<dbReference type="GeneID" id="98055410"/>
<dbReference type="RefSeq" id="WP_218899275.1">
    <property type="nucleotide sequence ID" value="NZ_BAAAJZ010000001.1"/>
</dbReference>
<evidence type="ECO:0000256" key="2">
    <source>
        <dbReference type="ARBA" id="ARBA00023002"/>
    </source>
</evidence>
<proteinExistence type="inferred from homology"/>
<dbReference type="SUPFAM" id="SSF89733">
    <property type="entry name" value="L-sulfolactate dehydrogenase-like"/>
    <property type="match status" value="1"/>
</dbReference>
<feature type="region of interest" description="Disordered" evidence="3">
    <location>
        <begin position="62"/>
        <end position="83"/>
    </location>
</feature>
<evidence type="ECO:0000313" key="5">
    <source>
        <dbReference type="Proteomes" id="UP000549695"/>
    </source>
</evidence>
<organism evidence="4 5">
    <name type="scientific">Pseudonocardia alni</name>
    <name type="common">Amycolata alni</name>
    <dbReference type="NCBI Taxonomy" id="33907"/>
    <lineage>
        <taxon>Bacteria</taxon>
        <taxon>Bacillati</taxon>
        <taxon>Actinomycetota</taxon>
        <taxon>Actinomycetes</taxon>
        <taxon>Pseudonocardiales</taxon>
        <taxon>Pseudonocardiaceae</taxon>
        <taxon>Pseudonocardia</taxon>
    </lineage>
</organism>
<name>A0A852W8C8_PSEA5</name>
<protein>
    <submittedName>
        <fullName evidence="4">LDH2 family malate/lactate/ureidoglycolate dehydrogenase</fullName>
    </submittedName>
</protein>
<evidence type="ECO:0000256" key="3">
    <source>
        <dbReference type="SAM" id="MobiDB-lite"/>
    </source>
</evidence>
<dbReference type="Gene3D" id="3.30.1370.60">
    <property type="entry name" value="Hypothetical oxidoreductase yiak, domain 2"/>
    <property type="match status" value="1"/>
</dbReference>
<accession>A0A852W8C8</accession>
<dbReference type="PANTHER" id="PTHR11091">
    <property type="entry name" value="OXIDOREDUCTASE-RELATED"/>
    <property type="match status" value="1"/>
</dbReference>
<dbReference type="AlphaFoldDB" id="A0A852W8C8"/>
<sequence>MVQILSAALSGADLAARRPPGAPEDIGHFLLALDPSVLRPDGGYLDDVDELLDTLRETPPVDAEAPVVVAGDRERRHREERAEHGVPLPGSLLRKLEAVCERARVPFLLDASRSADGGTTTS</sequence>
<dbReference type="InterPro" id="IPR043143">
    <property type="entry name" value="Mal/L-sulf/L-lact_DH-like_NADP"/>
</dbReference>
<reference evidence="4 5" key="1">
    <citation type="submission" date="2020-07" db="EMBL/GenBank/DDBJ databases">
        <title>Sequencing the genomes of 1000 actinobacteria strains.</title>
        <authorList>
            <person name="Klenk H.-P."/>
        </authorList>
    </citation>
    <scope>NUCLEOTIDE SEQUENCE [LARGE SCALE GENOMIC DNA]</scope>
    <source>
        <strain evidence="4 5">DSM 44749</strain>
    </source>
</reference>
<keyword evidence="5" id="KW-1185">Reference proteome</keyword>
<feature type="compositionally biased region" description="Basic and acidic residues" evidence="3">
    <location>
        <begin position="71"/>
        <end position="83"/>
    </location>
</feature>
<comment type="caution">
    <text evidence="4">The sequence shown here is derived from an EMBL/GenBank/DDBJ whole genome shotgun (WGS) entry which is preliminary data.</text>
</comment>
<comment type="similarity">
    <text evidence="1">Belongs to the LDH2/MDH2 oxidoreductase family.</text>
</comment>
<dbReference type="Proteomes" id="UP000549695">
    <property type="component" value="Unassembled WGS sequence"/>
</dbReference>
<evidence type="ECO:0000256" key="1">
    <source>
        <dbReference type="ARBA" id="ARBA00006056"/>
    </source>
</evidence>
<dbReference type="InterPro" id="IPR003767">
    <property type="entry name" value="Malate/L-lactate_DH-like"/>
</dbReference>
<keyword evidence="2" id="KW-0560">Oxidoreductase</keyword>
<evidence type="ECO:0000313" key="4">
    <source>
        <dbReference type="EMBL" id="NYG02136.1"/>
    </source>
</evidence>
<dbReference type="Pfam" id="PF02615">
    <property type="entry name" value="Ldh_2"/>
    <property type="match status" value="1"/>
</dbReference>
<dbReference type="PANTHER" id="PTHR11091:SF0">
    <property type="entry name" value="MALATE DEHYDROGENASE"/>
    <property type="match status" value="1"/>
</dbReference>